<evidence type="ECO:0000313" key="1">
    <source>
        <dbReference type="EMBL" id="AFN39457.1"/>
    </source>
</evidence>
<dbReference type="KEGG" id="vg:14016607"/>
<dbReference type="RefSeq" id="YP_007010436.1">
    <property type="nucleotide sequence ID" value="NC_019538.1"/>
</dbReference>
<evidence type="ECO:0000313" key="2">
    <source>
        <dbReference type="Proteomes" id="UP000009016"/>
    </source>
</evidence>
<reference evidence="1 2" key="1">
    <citation type="journal article" date="2012" name="J. Virol.">
        <title>Complete Genome Sequence of Aeromonas hydrophila Phage CC2.</title>
        <authorList>
            <person name="Shen C.J."/>
            <person name="Liu Y.J."/>
            <person name="Lu C.P."/>
        </authorList>
    </citation>
    <scope>NUCLEOTIDE SEQUENCE [LARGE SCALE GENOMIC DNA]</scope>
</reference>
<dbReference type="OrthoDB" id="39145at10239"/>
<name>I6X7Q8_9CAUD</name>
<dbReference type="EMBL" id="JX123262">
    <property type="protein sequence ID" value="AFN39457.1"/>
    <property type="molecule type" value="Genomic_DNA"/>
</dbReference>
<keyword evidence="2" id="KW-1185">Reference proteome</keyword>
<organism evidence="1 2">
    <name type="scientific">Aeromonas phage CC2</name>
    <dbReference type="NCBI Taxonomy" id="1204516"/>
    <lineage>
        <taxon>Viruses</taxon>
        <taxon>Duplodnaviria</taxon>
        <taxon>Heunggongvirae</taxon>
        <taxon>Uroviricota</taxon>
        <taxon>Caudoviricetes</taxon>
        <taxon>Pantevenvirales</taxon>
        <taxon>Straboviridae</taxon>
        <taxon>Emmerichvirinae</taxon>
        <taxon>Ceceduovirus</taxon>
        <taxon>Ceceduovirus cc2</taxon>
    </lineage>
</organism>
<protein>
    <submittedName>
        <fullName evidence="1">Uncharacterized protein</fullName>
    </submittedName>
</protein>
<dbReference type="Proteomes" id="UP000009016">
    <property type="component" value="Segment"/>
</dbReference>
<proteinExistence type="predicted"/>
<sequence>MSQMKEYEVRKEISGYVRGHKTAYVYANSEEEAIEIAKKTDCWGELDVVRDDTETQDIWCLSV</sequence>
<dbReference type="GeneID" id="14016607"/>
<accession>I6X7Q8</accession>
<gene>
    <name evidence="1" type="ORF">CC2_410</name>
</gene>